<name>A0A285NB62_NATPI</name>
<proteinExistence type="predicted"/>
<dbReference type="OrthoDB" id="70008at2157"/>
<gene>
    <name evidence="1" type="ORF">SAMN06269185_1248</name>
</gene>
<dbReference type="AlphaFoldDB" id="A0A285NB62"/>
<protein>
    <recommendedName>
        <fullName evidence="3">HIT zinc finger</fullName>
    </recommendedName>
</protein>
<sequence>MSVSGLCQVCEVEPATHDCARCGTFVCDNHFHRTSGLCSQCASESSPGEGGGPARKF</sequence>
<dbReference type="RefSeq" id="WP_179747406.1">
    <property type="nucleotide sequence ID" value="NZ_OBEJ01000001.1"/>
</dbReference>
<keyword evidence="2" id="KW-1185">Reference proteome</keyword>
<evidence type="ECO:0000313" key="1">
    <source>
        <dbReference type="EMBL" id="SNZ06670.1"/>
    </source>
</evidence>
<reference evidence="1 2" key="1">
    <citation type="submission" date="2017-09" db="EMBL/GenBank/DDBJ databases">
        <authorList>
            <person name="Ehlers B."/>
            <person name="Leendertz F.H."/>
        </authorList>
    </citation>
    <scope>NUCLEOTIDE SEQUENCE [LARGE SCALE GENOMIC DNA]</scope>
    <source>
        <strain evidence="1 2">DSM 27208</strain>
    </source>
</reference>
<dbReference type="Proteomes" id="UP000219453">
    <property type="component" value="Unassembled WGS sequence"/>
</dbReference>
<evidence type="ECO:0008006" key="3">
    <source>
        <dbReference type="Google" id="ProtNLM"/>
    </source>
</evidence>
<accession>A0A285NB62</accession>
<evidence type="ECO:0000313" key="2">
    <source>
        <dbReference type="Proteomes" id="UP000219453"/>
    </source>
</evidence>
<dbReference type="EMBL" id="OBEJ01000001">
    <property type="protein sequence ID" value="SNZ06670.1"/>
    <property type="molecule type" value="Genomic_DNA"/>
</dbReference>
<organism evidence="1 2">
    <name type="scientific">Natronoarchaeum philippinense</name>
    <dbReference type="NCBI Taxonomy" id="558529"/>
    <lineage>
        <taxon>Archaea</taxon>
        <taxon>Methanobacteriati</taxon>
        <taxon>Methanobacteriota</taxon>
        <taxon>Stenosarchaea group</taxon>
        <taxon>Halobacteria</taxon>
        <taxon>Halobacteriales</taxon>
        <taxon>Natronoarchaeaceae</taxon>
    </lineage>
</organism>